<accession>A0A2G5B359</accession>
<proteinExistence type="predicted"/>
<dbReference type="Proteomes" id="UP000242474">
    <property type="component" value="Unassembled WGS sequence"/>
</dbReference>
<feature type="non-terminal residue" evidence="1">
    <location>
        <position position="226"/>
    </location>
</feature>
<name>A0A2G5B359_COERN</name>
<evidence type="ECO:0000313" key="1">
    <source>
        <dbReference type="EMBL" id="PIA13434.1"/>
    </source>
</evidence>
<dbReference type="AlphaFoldDB" id="A0A2G5B359"/>
<evidence type="ECO:0000313" key="2">
    <source>
        <dbReference type="Proteomes" id="UP000242474"/>
    </source>
</evidence>
<keyword evidence="2" id="KW-1185">Reference proteome</keyword>
<protein>
    <submittedName>
        <fullName evidence="1">Uncharacterized protein</fullName>
    </submittedName>
</protein>
<sequence>MFVFNFVKKIVHRRKLRVRTLVATAAARVRTTTRHTTKPACPTPTPSVTTTSSASILPTVRALVFSASNTRDASNTTTTPGLTNASALLDTPDTLEALVTPSASVTPDISALSDAPAALAVTDTDSLDIVVDKRASIASTVTVVVPEAPKSVTKAAIDYAADHVGLLGEQPISATEISEFEKDAGSSGNSHVSEYNDDIFGYMREREVKMTPDSDYIERQPEMTWK</sequence>
<organism evidence="1 2">
    <name type="scientific">Coemansia reversa (strain ATCC 12441 / NRRL 1564)</name>
    <dbReference type="NCBI Taxonomy" id="763665"/>
    <lineage>
        <taxon>Eukaryota</taxon>
        <taxon>Fungi</taxon>
        <taxon>Fungi incertae sedis</taxon>
        <taxon>Zoopagomycota</taxon>
        <taxon>Kickxellomycotina</taxon>
        <taxon>Kickxellomycetes</taxon>
        <taxon>Kickxellales</taxon>
        <taxon>Kickxellaceae</taxon>
        <taxon>Coemansia</taxon>
    </lineage>
</organism>
<dbReference type="EMBL" id="KZ303537">
    <property type="protein sequence ID" value="PIA13434.1"/>
    <property type="molecule type" value="Genomic_DNA"/>
</dbReference>
<reference evidence="1 2" key="1">
    <citation type="journal article" date="2015" name="Genome Biol. Evol.">
        <title>Phylogenomic analyses indicate that early fungi evolved digesting cell walls of algal ancestors of land plants.</title>
        <authorList>
            <person name="Chang Y."/>
            <person name="Wang S."/>
            <person name="Sekimoto S."/>
            <person name="Aerts A.L."/>
            <person name="Choi C."/>
            <person name="Clum A."/>
            <person name="LaButti K.M."/>
            <person name="Lindquist E.A."/>
            <person name="Yee Ngan C."/>
            <person name="Ohm R.A."/>
            <person name="Salamov A.A."/>
            <person name="Grigoriev I.V."/>
            <person name="Spatafora J.W."/>
            <person name="Berbee M.L."/>
        </authorList>
    </citation>
    <scope>NUCLEOTIDE SEQUENCE [LARGE SCALE GENOMIC DNA]</scope>
    <source>
        <strain evidence="1 2">NRRL 1564</strain>
    </source>
</reference>
<gene>
    <name evidence="1" type="ORF">COEREDRAFT_11433</name>
</gene>